<comment type="cofactor">
    <cofactor evidence="1">
        <name>FAD</name>
        <dbReference type="ChEBI" id="CHEBI:57692"/>
    </cofactor>
</comment>
<dbReference type="InterPro" id="IPR020946">
    <property type="entry name" value="Flavin_mOase-like"/>
</dbReference>
<dbReference type="SUPFAM" id="SSF51905">
    <property type="entry name" value="FAD/NAD(P)-binding domain"/>
    <property type="match status" value="1"/>
</dbReference>
<evidence type="ECO:0000256" key="2">
    <source>
        <dbReference type="ARBA" id="ARBA00009183"/>
    </source>
</evidence>
<keyword evidence="7" id="KW-0732">Signal</keyword>
<evidence type="ECO:0000256" key="4">
    <source>
        <dbReference type="ARBA" id="ARBA00022827"/>
    </source>
</evidence>
<dbReference type="PANTHER" id="PTHR23023">
    <property type="entry name" value="DIMETHYLANILINE MONOOXYGENASE"/>
    <property type="match status" value="1"/>
</dbReference>
<evidence type="ECO:0000256" key="7">
    <source>
        <dbReference type="SAM" id="SignalP"/>
    </source>
</evidence>
<evidence type="ECO:0000313" key="8">
    <source>
        <dbReference type="EMBL" id="TBU25501.1"/>
    </source>
</evidence>
<feature type="signal peptide" evidence="7">
    <location>
        <begin position="1"/>
        <end position="20"/>
    </location>
</feature>
<evidence type="ECO:0000256" key="5">
    <source>
        <dbReference type="ARBA" id="ARBA00022857"/>
    </source>
</evidence>
<dbReference type="OrthoDB" id="66881at2759"/>
<keyword evidence="3" id="KW-0285">Flavoprotein</keyword>
<dbReference type="InterPro" id="IPR036188">
    <property type="entry name" value="FAD/NAD-bd_sf"/>
</dbReference>
<protein>
    <submittedName>
        <fullName evidence="8">FAD/NAD(P)-binding domain-containing protein</fullName>
    </submittedName>
</protein>
<dbReference type="AlphaFoldDB" id="A0A4Q9MHT3"/>
<dbReference type="FunFam" id="3.50.50.60:FF:000023">
    <property type="entry name" value="Dimethylaniline monooxygenase [N-oxide-forming]"/>
    <property type="match status" value="1"/>
</dbReference>
<dbReference type="Gene3D" id="3.50.50.60">
    <property type="entry name" value="FAD/NAD(P)-binding domain"/>
    <property type="match status" value="2"/>
</dbReference>
<dbReference type="InterPro" id="IPR050346">
    <property type="entry name" value="FMO-like"/>
</dbReference>
<dbReference type="Pfam" id="PF00743">
    <property type="entry name" value="FMO-like"/>
    <property type="match status" value="2"/>
</dbReference>
<dbReference type="Proteomes" id="UP000292957">
    <property type="component" value="Unassembled WGS sequence"/>
</dbReference>
<keyword evidence="4" id="KW-0274">FAD</keyword>
<sequence length="547" mass="61352">MVHLTLLISSLLPLLALGHAYDSEQTVLSSSASGRPAKSIAIVGAGSGGLAILKTIFDLPEDVRRDWEVVLYEQRRNVGGVWLPDPPGALPRYPELPESPTYPLLHTNTPHPTMTYIGFPYPPNTPLFPTWDHVQQYHAAYAEHHNVSQYIHARHRVAAANWIGSAKGGEWEVEVHVQDPERHTDVDEPVRIFKKSFDHLVVANGHNHYPNIPQWDGTDEWLVNTPAGTPQREIIHSIYYRRPERYAGRTVVIVGAGASGRDAALQVGKLARVTYQSLRPGNDPTPGAKVVPKPPIAHFNRTSVVFEDGSALHDVDALILGTGYEFRVPFLSPPHSSVLAVDKHTTLNSTTARTLVTNLRYIFPTHRHIFALHPDIPPTALAFIGLPVLVANCPSDIAQSLLVAHAIANASILPPREQLINELVAREDKLRAEGLDPYYVGHRLVAEAESDHEYQDAVVQYLKDVGALPEDGKKFVEPWRRIGRDNSRLLGRAWERVKERREENKWLEGVRTEDEWADLMSRLTEWQRAYEEEHGVPELEGQSVWYL</sequence>
<comment type="similarity">
    <text evidence="2">Belongs to the FMO family.</text>
</comment>
<reference evidence="8" key="1">
    <citation type="submission" date="2019-01" db="EMBL/GenBank/DDBJ databases">
        <title>Draft genome sequences of three monokaryotic isolates of the white-rot basidiomycete fungus Dichomitus squalens.</title>
        <authorList>
            <consortium name="DOE Joint Genome Institute"/>
            <person name="Lopez S.C."/>
            <person name="Andreopoulos B."/>
            <person name="Pangilinan J."/>
            <person name="Lipzen A."/>
            <person name="Riley R."/>
            <person name="Ahrendt S."/>
            <person name="Ng V."/>
            <person name="Barry K."/>
            <person name="Daum C."/>
            <person name="Grigoriev I.V."/>
            <person name="Hilden K.S."/>
            <person name="Makela M.R."/>
            <person name="de Vries R.P."/>
        </authorList>
    </citation>
    <scope>NUCLEOTIDE SEQUENCE [LARGE SCALE GENOMIC DNA]</scope>
    <source>
        <strain evidence="8">OM18370.1</strain>
    </source>
</reference>
<evidence type="ECO:0000256" key="1">
    <source>
        <dbReference type="ARBA" id="ARBA00001974"/>
    </source>
</evidence>
<evidence type="ECO:0000256" key="6">
    <source>
        <dbReference type="ARBA" id="ARBA00023002"/>
    </source>
</evidence>
<organism evidence="8">
    <name type="scientific">Dichomitus squalens</name>
    <dbReference type="NCBI Taxonomy" id="114155"/>
    <lineage>
        <taxon>Eukaryota</taxon>
        <taxon>Fungi</taxon>
        <taxon>Dikarya</taxon>
        <taxon>Basidiomycota</taxon>
        <taxon>Agaricomycotina</taxon>
        <taxon>Agaricomycetes</taxon>
        <taxon>Polyporales</taxon>
        <taxon>Polyporaceae</taxon>
        <taxon>Dichomitus</taxon>
    </lineage>
</organism>
<dbReference type="GO" id="GO:0050660">
    <property type="term" value="F:flavin adenine dinucleotide binding"/>
    <property type="evidence" value="ECO:0007669"/>
    <property type="project" value="InterPro"/>
</dbReference>
<gene>
    <name evidence="8" type="ORF">BD311DRAFT_669502</name>
</gene>
<name>A0A4Q9MHT3_9APHY</name>
<keyword evidence="5" id="KW-0521">NADP</keyword>
<dbReference type="EMBL" id="ML143460">
    <property type="protein sequence ID" value="TBU25501.1"/>
    <property type="molecule type" value="Genomic_DNA"/>
</dbReference>
<evidence type="ECO:0000256" key="3">
    <source>
        <dbReference type="ARBA" id="ARBA00022630"/>
    </source>
</evidence>
<keyword evidence="6" id="KW-0560">Oxidoreductase</keyword>
<feature type="chain" id="PRO_5020963325" evidence="7">
    <location>
        <begin position="21"/>
        <end position="547"/>
    </location>
</feature>
<accession>A0A4Q9MHT3</accession>
<proteinExistence type="inferred from homology"/>
<dbReference type="GO" id="GO:0004499">
    <property type="term" value="F:N,N-dimethylaniline monooxygenase activity"/>
    <property type="evidence" value="ECO:0007669"/>
    <property type="project" value="InterPro"/>
</dbReference>
<dbReference type="GO" id="GO:0050661">
    <property type="term" value="F:NADP binding"/>
    <property type="evidence" value="ECO:0007669"/>
    <property type="project" value="InterPro"/>
</dbReference>